<keyword evidence="7" id="KW-1185">Reference proteome</keyword>
<keyword evidence="4" id="KW-1133">Transmembrane helix</keyword>
<feature type="transmembrane region" description="Helical" evidence="4">
    <location>
        <begin position="303"/>
        <end position="322"/>
    </location>
</feature>
<evidence type="ECO:0000313" key="6">
    <source>
        <dbReference type="EMBL" id="KAL0479855.1"/>
    </source>
</evidence>
<proteinExistence type="predicted"/>
<protein>
    <submittedName>
        <fullName evidence="6">RpsG</fullName>
    </submittedName>
</protein>
<evidence type="ECO:0000256" key="3">
    <source>
        <dbReference type="SAM" id="MobiDB-lite"/>
    </source>
</evidence>
<dbReference type="Proteomes" id="UP001431209">
    <property type="component" value="Unassembled WGS sequence"/>
</dbReference>
<gene>
    <name evidence="6" type="ORF">AKO1_007440</name>
</gene>
<dbReference type="InterPro" id="IPR031968">
    <property type="entry name" value="VASt"/>
</dbReference>
<accession>A0AAW2YRN1</accession>
<dbReference type="Pfam" id="PF16016">
    <property type="entry name" value="VASt"/>
    <property type="match status" value="1"/>
</dbReference>
<dbReference type="GO" id="GO:0016020">
    <property type="term" value="C:membrane"/>
    <property type="evidence" value="ECO:0007669"/>
    <property type="project" value="UniProtKB-SubCell"/>
</dbReference>
<evidence type="ECO:0000256" key="2">
    <source>
        <dbReference type="ARBA" id="ARBA00023136"/>
    </source>
</evidence>
<sequence>MKEAVLEANFPTTLTHFCHCLFFNDSQFLKKFLALRTLKDYNVSQWIVEGEDGVVDNIPTTVYDDATDSITPRVQLKKEYIRKVKVVSEIQSPKVIGITEGSVLATSHLTWHSQDHFTDCMSVDITSDLPWKEFFFFSFKWDATQVSSHEVALRCEIKSSFSKNVPMVTSLVETGMEGYLKKLGKKWLELAGDCIQDDLDVIDSKHPPSTKKLPPPPIPPRKNLPPIPEHLKSVQIAGLDQPLVAPLNEVEPRRESLDGIAPIKITDETPKPVQTDHSNTPSKRKRAAVVIVDSSPPSVFMEYFYWIFGLILVALAFLKTLVEKVFPEPEQKTFAEIGVNTEDPEEIHVKQS</sequence>
<feature type="domain" description="VASt" evidence="5">
    <location>
        <begin position="1"/>
        <end position="184"/>
    </location>
</feature>
<evidence type="ECO:0000259" key="5">
    <source>
        <dbReference type="PROSITE" id="PS51778"/>
    </source>
</evidence>
<dbReference type="PROSITE" id="PS51778">
    <property type="entry name" value="VAST"/>
    <property type="match status" value="1"/>
</dbReference>
<organism evidence="6 7">
    <name type="scientific">Acrasis kona</name>
    <dbReference type="NCBI Taxonomy" id="1008807"/>
    <lineage>
        <taxon>Eukaryota</taxon>
        <taxon>Discoba</taxon>
        <taxon>Heterolobosea</taxon>
        <taxon>Tetramitia</taxon>
        <taxon>Eutetramitia</taxon>
        <taxon>Acrasidae</taxon>
        <taxon>Acrasis</taxon>
    </lineage>
</organism>
<comment type="subcellular location">
    <subcellularLocation>
        <location evidence="1">Membrane</location>
    </subcellularLocation>
</comment>
<feature type="region of interest" description="Disordered" evidence="3">
    <location>
        <begin position="201"/>
        <end position="225"/>
    </location>
</feature>
<evidence type="ECO:0000256" key="4">
    <source>
        <dbReference type="SAM" id="Phobius"/>
    </source>
</evidence>
<keyword evidence="2 4" id="KW-0472">Membrane</keyword>
<comment type="caution">
    <text evidence="6">The sequence shown here is derived from an EMBL/GenBank/DDBJ whole genome shotgun (WGS) entry which is preliminary data.</text>
</comment>
<reference evidence="6 7" key="1">
    <citation type="submission" date="2024-03" db="EMBL/GenBank/DDBJ databases">
        <title>The Acrasis kona genome and developmental transcriptomes reveal deep origins of eukaryotic multicellular pathways.</title>
        <authorList>
            <person name="Sheikh S."/>
            <person name="Fu C.-J."/>
            <person name="Brown M.W."/>
            <person name="Baldauf S.L."/>
        </authorList>
    </citation>
    <scope>NUCLEOTIDE SEQUENCE [LARGE SCALE GENOMIC DNA]</scope>
    <source>
        <strain evidence="6 7">ATCC MYA-3509</strain>
    </source>
</reference>
<keyword evidence="4" id="KW-0812">Transmembrane</keyword>
<feature type="region of interest" description="Disordered" evidence="3">
    <location>
        <begin position="263"/>
        <end position="284"/>
    </location>
</feature>
<name>A0AAW2YRN1_9EUKA</name>
<dbReference type="EMBL" id="JAOPGA020000603">
    <property type="protein sequence ID" value="KAL0479855.1"/>
    <property type="molecule type" value="Genomic_DNA"/>
</dbReference>
<dbReference type="AlphaFoldDB" id="A0AAW2YRN1"/>
<evidence type="ECO:0000313" key="7">
    <source>
        <dbReference type="Proteomes" id="UP001431209"/>
    </source>
</evidence>
<evidence type="ECO:0000256" key="1">
    <source>
        <dbReference type="ARBA" id="ARBA00004370"/>
    </source>
</evidence>
<feature type="compositionally biased region" description="Pro residues" evidence="3">
    <location>
        <begin position="213"/>
        <end position="225"/>
    </location>
</feature>